<keyword evidence="5 14" id="KW-0732">Signal</keyword>
<sequence length="620" mass="70258">MVRPKLALIFLLALALYLFPHASTARSINKHCGVTSCGNLSVSYPFRLKSQPQGCGFMWFELVCNNNRTIFPTEDGDFYVQNISYVNKTIHLLDVNVANHNCSIPLSSLPNDFAVYVYSYSEYSKIYVVNCSMKMNKSWHGVNYINASRCSSSPQTNNNFYYFVDGGTPASDFNPSCTVEARVPISLHNISGLSTVDIYKKLMMGTRIKWDLRLLNIVILDWSSVVNILLSFLRVLALVALYILSNAYRILLGKPIIVFQIPFLAITGMLLMRTFLGICCLIALVIYKLRRRHLSVDDAIENFLQSQINFMPIRYSYAELKKITGDFKDKLGEGGYGTVFKGKLRSGKFVAVKLLKESKGNGQDFINEVATIGRIHHVNVVELVGFCVEWKKQALVYDFMTNGSLDKFIFSTNSSLSWQKMFEIAAGVGRGIQYLHNGCAMKILHFDIKPHNILLDEKFNPKLSDFGLAKLHSVDDSIISLTAARGTLGYMAPELFYKNLGGISYKADVYSFGMMLMEIVGRRKNLNAFVDNSSKIYFPSWIYHQFELGENIELENMTENVNKIVRKMIIVAFWCIQTKPVHRPTMTKVLKMLESEEELLEIPPKSFLFSVDVSSNDNGY</sequence>
<feature type="domain" description="Protein kinase" evidence="15">
    <location>
        <begin position="325"/>
        <end position="600"/>
    </location>
</feature>
<dbReference type="InterPro" id="IPR000719">
    <property type="entry name" value="Prot_kinase_dom"/>
</dbReference>
<feature type="signal peptide" evidence="14">
    <location>
        <begin position="1"/>
        <end position="25"/>
    </location>
</feature>
<evidence type="ECO:0000256" key="9">
    <source>
        <dbReference type="ARBA" id="ARBA00022989"/>
    </source>
</evidence>
<protein>
    <recommendedName>
        <fullName evidence="15">Protein kinase domain-containing protein</fullName>
    </recommendedName>
</protein>
<dbReference type="SUPFAM" id="SSF56112">
    <property type="entry name" value="Protein kinase-like (PK-like)"/>
    <property type="match status" value="1"/>
</dbReference>
<keyword evidence="17" id="KW-1185">Reference proteome</keyword>
<feature type="binding site" evidence="12">
    <location>
        <position position="353"/>
    </location>
    <ligand>
        <name>ATP</name>
        <dbReference type="ChEBI" id="CHEBI:30616"/>
    </ligand>
</feature>
<dbReference type="SMART" id="SM00220">
    <property type="entry name" value="S_TKc"/>
    <property type="match status" value="1"/>
</dbReference>
<gene>
    <name evidence="16" type="ORF">E1A91_D01G048600v1</name>
</gene>
<dbReference type="InterPro" id="IPR008271">
    <property type="entry name" value="Ser/Thr_kinase_AS"/>
</dbReference>
<keyword evidence="9 13" id="KW-1133">Transmembrane helix</keyword>
<comment type="subcellular location">
    <subcellularLocation>
        <location evidence="1">Membrane</location>
        <topology evidence="1">Single-pass type I membrane protein</topology>
    </subcellularLocation>
</comment>
<dbReference type="Pfam" id="PF00069">
    <property type="entry name" value="Pkinase"/>
    <property type="match status" value="1"/>
</dbReference>
<keyword evidence="11" id="KW-0325">Glycoprotein</keyword>
<dbReference type="EMBL" id="CM017649">
    <property type="protein sequence ID" value="TYI96127.1"/>
    <property type="molecule type" value="Genomic_DNA"/>
</dbReference>
<keyword evidence="8 12" id="KW-0067">ATP-binding</keyword>
<dbReference type="Gene3D" id="3.30.200.20">
    <property type="entry name" value="Phosphorylase Kinase, domain 1"/>
    <property type="match status" value="1"/>
</dbReference>
<dbReference type="Gene3D" id="1.10.510.10">
    <property type="entry name" value="Transferase(Phosphotransferase) domain 1"/>
    <property type="match status" value="1"/>
</dbReference>
<feature type="chain" id="PRO_5023137908" description="Protein kinase domain-containing protein" evidence="14">
    <location>
        <begin position="26"/>
        <end position="620"/>
    </location>
</feature>
<dbReference type="PROSITE" id="PS00108">
    <property type="entry name" value="PROTEIN_KINASE_ST"/>
    <property type="match status" value="1"/>
</dbReference>
<dbReference type="GO" id="GO:0030247">
    <property type="term" value="F:polysaccharide binding"/>
    <property type="evidence" value="ECO:0007669"/>
    <property type="project" value="InterPro"/>
</dbReference>
<evidence type="ECO:0000256" key="7">
    <source>
        <dbReference type="ARBA" id="ARBA00022777"/>
    </source>
</evidence>
<dbReference type="InterPro" id="IPR011009">
    <property type="entry name" value="Kinase-like_dom_sf"/>
</dbReference>
<dbReference type="FunFam" id="3.30.200.20:FF:000178">
    <property type="entry name" value="serine/threonine-protein kinase PBS1-like"/>
    <property type="match status" value="1"/>
</dbReference>
<evidence type="ECO:0000313" key="17">
    <source>
        <dbReference type="Proteomes" id="UP000323597"/>
    </source>
</evidence>
<organism evidence="16 17">
    <name type="scientific">Gossypium mustelinum</name>
    <name type="common">Cotton</name>
    <name type="synonym">Gossypium caicoense</name>
    <dbReference type="NCBI Taxonomy" id="34275"/>
    <lineage>
        <taxon>Eukaryota</taxon>
        <taxon>Viridiplantae</taxon>
        <taxon>Streptophyta</taxon>
        <taxon>Embryophyta</taxon>
        <taxon>Tracheophyta</taxon>
        <taxon>Spermatophyta</taxon>
        <taxon>Magnoliopsida</taxon>
        <taxon>eudicotyledons</taxon>
        <taxon>Gunneridae</taxon>
        <taxon>Pentapetalae</taxon>
        <taxon>rosids</taxon>
        <taxon>malvids</taxon>
        <taxon>Malvales</taxon>
        <taxon>Malvaceae</taxon>
        <taxon>Malvoideae</taxon>
        <taxon>Gossypium</taxon>
    </lineage>
</organism>
<keyword evidence="4 13" id="KW-0812">Transmembrane</keyword>
<evidence type="ECO:0000256" key="1">
    <source>
        <dbReference type="ARBA" id="ARBA00004479"/>
    </source>
</evidence>
<dbReference type="InterPro" id="IPR045874">
    <property type="entry name" value="LRK10/LRL21-25-like"/>
</dbReference>
<reference evidence="16 17" key="1">
    <citation type="submission" date="2019-07" db="EMBL/GenBank/DDBJ databases">
        <title>WGS assembly of Gossypium mustelinum.</title>
        <authorList>
            <person name="Chen Z.J."/>
            <person name="Sreedasyam A."/>
            <person name="Ando A."/>
            <person name="Song Q."/>
            <person name="De L."/>
            <person name="Hulse-Kemp A."/>
            <person name="Ding M."/>
            <person name="Ye W."/>
            <person name="Kirkbride R."/>
            <person name="Jenkins J."/>
            <person name="Plott C."/>
            <person name="Lovell J."/>
            <person name="Lin Y.-M."/>
            <person name="Vaughn R."/>
            <person name="Liu B."/>
            <person name="Li W."/>
            <person name="Simpson S."/>
            <person name="Scheffler B."/>
            <person name="Saski C."/>
            <person name="Grover C."/>
            <person name="Hu G."/>
            <person name="Conover J."/>
            <person name="Carlson J."/>
            <person name="Shu S."/>
            <person name="Boston L."/>
            <person name="Williams M."/>
            <person name="Peterson D."/>
            <person name="Mcgee K."/>
            <person name="Jones D."/>
            <person name="Wendel J."/>
            <person name="Stelly D."/>
            <person name="Grimwood J."/>
            <person name="Schmutz J."/>
        </authorList>
    </citation>
    <scope>NUCLEOTIDE SEQUENCE [LARGE SCALE GENOMIC DNA]</scope>
    <source>
        <strain evidence="16">1408120.09</strain>
    </source>
</reference>
<dbReference type="GO" id="GO:0005524">
    <property type="term" value="F:ATP binding"/>
    <property type="evidence" value="ECO:0007669"/>
    <property type="project" value="UniProtKB-UniRule"/>
</dbReference>
<feature type="transmembrane region" description="Helical" evidence="13">
    <location>
        <begin position="222"/>
        <end position="244"/>
    </location>
</feature>
<dbReference type="AlphaFoldDB" id="A0A5D2W3A6"/>
<evidence type="ECO:0000256" key="10">
    <source>
        <dbReference type="ARBA" id="ARBA00023136"/>
    </source>
</evidence>
<dbReference type="PROSITE" id="PS00107">
    <property type="entry name" value="PROTEIN_KINASE_ATP"/>
    <property type="match status" value="1"/>
</dbReference>
<dbReference type="InterPro" id="IPR017441">
    <property type="entry name" value="Protein_kinase_ATP_BS"/>
</dbReference>
<evidence type="ECO:0000256" key="8">
    <source>
        <dbReference type="ARBA" id="ARBA00022840"/>
    </source>
</evidence>
<keyword evidence="7" id="KW-0418">Kinase</keyword>
<keyword evidence="10 13" id="KW-0472">Membrane</keyword>
<feature type="transmembrane region" description="Helical" evidence="13">
    <location>
        <begin position="256"/>
        <end position="287"/>
    </location>
</feature>
<accession>A0A5D2W3A6</accession>
<dbReference type="GO" id="GO:0004674">
    <property type="term" value="F:protein serine/threonine kinase activity"/>
    <property type="evidence" value="ECO:0007669"/>
    <property type="project" value="UniProtKB-KW"/>
</dbReference>
<evidence type="ECO:0000313" key="16">
    <source>
        <dbReference type="EMBL" id="TYI96127.1"/>
    </source>
</evidence>
<evidence type="ECO:0000256" key="3">
    <source>
        <dbReference type="ARBA" id="ARBA00022679"/>
    </source>
</evidence>
<dbReference type="InterPro" id="IPR025287">
    <property type="entry name" value="WAK_GUB"/>
</dbReference>
<evidence type="ECO:0000256" key="4">
    <source>
        <dbReference type="ARBA" id="ARBA00022692"/>
    </source>
</evidence>
<evidence type="ECO:0000256" key="13">
    <source>
        <dbReference type="SAM" id="Phobius"/>
    </source>
</evidence>
<evidence type="ECO:0000256" key="11">
    <source>
        <dbReference type="ARBA" id="ARBA00023180"/>
    </source>
</evidence>
<evidence type="ECO:0000256" key="2">
    <source>
        <dbReference type="ARBA" id="ARBA00022527"/>
    </source>
</evidence>
<dbReference type="Pfam" id="PF13947">
    <property type="entry name" value="GUB_WAK_bind"/>
    <property type="match status" value="1"/>
</dbReference>
<name>A0A5D2W3A6_GOSMU</name>
<evidence type="ECO:0000256" key="6">
    <source>
        <dbReference type="ARBA" id="ARBA00022741"/>
    </source>
</evidence>
<keyword evidence="2" id="KW-0723">Serine/threonine-protein kinase</keyword>
<keyword evidence="6 12" id="KW-0547">Nucleotide-binding</keyword>
<keyword evidence="3" id="KW-0808">Transferase</keyword>
<evidence type="ECO:0000256" key="12">
    <source>
        <dbReference type="PROSITE-ProRule" id="PRU10141"/>
    </source>
</evidence>
<proteinExistence type="predicted"/>
<evidence type="ECO:0000256" key="5">
    <source>
        <dbReference type="ARBA" id="ARBA00022729"/>
    </source>
</evidence>
<dbReference type="GO" id="GO:0016020">
    <property type="term" value="C:membrane"/>
    <property type="evidence" value="ECO:0007669"/>
    <property type="project" value="UniProtKB-SubCell"/>
</dbReference>
<evidence type="ECO:0000259" key="15">
    <source>
        <dbReference type="PROSITE" id="PS50011"/>
    </source>
</evidence>
<dbReference type="PROSITE" id="PS50011">
    <property type="entry name" value="PROTEIN_KINASE_DOM"/>
    <property type="match status" value="1"/>
</dbReference>
<dbReference type="Proteomes" id="UP000323597">
    <property type="component" value="Chromosome D01"/>
</dbReference>
<evidence type="ECO:0000256" key="14">
    <source>
        <dbReference type="SAM" id="SignalP"/>
    </source>
</evidence>
<dbReference type="FunFam" id="1.10.510.10:FF:000590">
    <property type="entry name" value="PR5-like receptor kinase"/>
    <property type="match status" value="1"/>
</dbReference>
<dbReference type="PANTHER" id="PTHR27009">
    <property type="entry name" value="RUST RESISTANCE KINASE LR10-RELATED"/>
    <property type="match status" value="1"/>
</dbReference>